<accession>A0A5N5X7Y5</accession>
<protein>
    <recommendedName>
        <fullName evidence="2">DUF7702 domain-containing protein</fullName>
    </recommendedName>
</protein>
<gene>
    <name evidence="3" type="ORF">BDV29DRAFT_189177</name>
</gene>
<feature type="transmembrane region" description="Helical" evidence="1">
    <location>
        <begin position="128"/>
        <end position="152"/>
    </location>
</feature>
<feature type="transmembrane region" description="Helical" evidence="1">
    <location>
        <begin position="88"/>
        <end position="107"/>
    </location>
</feature>
<dbReference type="Proteomes" id="UP000326565">
    <property type="component" value="Unassembled WGS sequence"/>
</dbReference>
<dbReference type="OrthoDB" id="2560628at2759"/>
<evidence type="ECO:0000313" key="4">
    <source>
        <dbReference type="Proteomes" id="UP000326565"/>
    </source>
</evidence>
<dbReference type="EMBL" id="ML732176">
    <property type="protein sequence ID" value="KAB8076796.1"/>
    <property type="molecule type" value="Genomic_DNA"/>
</dbReference>
<evidence type="ECO:0000256" key="1">
    <source>
        <dbReference type="SAM" id="Phobius"/>
    </source>
</evidence>
<reference evidence="3 4" key="1">
    <citation type="submission" date="2019-04" db="EMBL/GenBank/DDBJ databases">
        <title>Friends and foes A comparative genomics study of 23 Aspergillus species from section Flavi.</title>
        <authorList>
            <consortium name="DOE Joint Genome Institute"/>
            <person name="Kjaerbolling I."/>
            <person name="Vesth T."/>
            <person name="Frisvad J.C."/>
            <person name="Nybo J.L."/>
            <person name="Theobald S."/>
            <person name="Kildgaard S."/>
            <person name="Isbrandt T."/>
            <person name="Kuo A."/>
            <person name="Sato A."/>
            <person name="Lyhne E.K."/>
            <person name="Kogle M.E."/>
            <person name="Wiebenga A."/>
            <person name="Kun R.S."/>
            <person name="Lubbers R.J."/>
            <person name="Makela M.R."/>
            <person name="Barry K."/>
            <person name="Chovatia M."/>
            <person name="Clum A."/>
            <person name="Daum C."/>
            <person name="Haridas S."/>
            <person name="He G."/>
            <person name="LaButti K."/>
            <person name="Lipzen A."/>
            <person name="Mondo S."/>
            <person name="Riley R."/>
            <person name="Salamov A."/>
            <person name="Simmons B.A."/>
            <person name="Magnuson J.K."/>
            <person name="Henrissat B."/>
            <person name="Mortensen U.H."/>
            <person name="Larsen T.O."/>
            <person name="Devries R.P."/>
            <person name="Grigoriev I.V."/>
            <person name="Machida M."/>
            <person name="Baker S.E."/>
            <person name="Andersen M.R."/>
        </authorList>
    </citation>
    <scope>NUCLEOTIDE SEQUENCE [LARGE SCALE GENOMIC DNA]</scope>
    <source>
        <strain evidence="3 4">CBS 151.66</strain>
    </source>
</reference>
<evidence type="ECO:0000259" key="2">
    <source>
        <dbReference type="Pfam" id="PF24800"/>
    </source>
</evidence>
<dbReference type="PANTHER" id="PTHR42109:SF2">
    <property type="entry name" value="INTEGRAL MEMBRANE PROTEIN"/>
    <property type="match status" value="1"/>
</dbReference>
<feature type="transmembrane region" description="Helical" evidence="1">
    <location>
        <begin position="229"/>
        <end position="248"/>
    </location>
</feature>
<sequence>MSKAFFSPERRHIAIAEVVIFTLIQIIQCTTRLVQEWKYWHHEKRKSPARCLFYSWFGMIGLVAQLRIAGSAMVLSGAQTQSVLIAEAVLQGIGLSPLLFEVSLVMLRSGQTGRTGPGHSRYPKSIRFVLRFFRVPVFIGIVLIVVGGSTHISACKVVGSVVLVLIFAFGCGLFIWMAVAYRALLPRAGHCCVLVVLTTLPFFVVRIAYMLLAQYGPSNFNPAIGDGGIMVGMGLLMEIVIMIILLAARAIAEPVWGVTTSPSIEEARY</sequence>
<name>A0A5N5X7Y5_9EURO</name>
<feature type="domain" description="DUF7702" evidence="2">
    <location>
        <begin position="55"/>
        <end position="247"/>
    </location>
</feature>
<keyword evidence="1" id="KW-1133">Transmembrane helix</keyword>
<organism evidence="3 4">
    <name type="scientific">Aspergillus leporis</name>
    <dbReference type="NCBI Taxonomy" id="41062"/>
    <lineage>
        <taxon>Eukaryota</taxon>
        <taxon>Fungi</taxon>
        <taxon>Dikarya</taxon>
        <taxon>Ascomycota</taxon>
        <taxon>Pezizomycotina</taxon>
        <taxon>Eurotiomycetes</taxon>
        <taxon>Eurotiomycetidae</taxon>
        <taxon>Eurotiales</taxon>
        <taxon>Aspergillaceae</taxon>
        <taxon>Aspergillus</taxon>
        <taxon>Aspergillus subgen. Circumdati</taxon>
    </lineage>
</organism>
<keyword evidence="1" id="KW-0472">Membrane</keyword>
<proteinExistence type="predicted"/>
<dbReference type="InterPro" id="IPR056119">
    <property type="entry name" value="DUF7702"/>
</dbReference>
<keyword evidence="4" id="KW-1185">Reference proteome</keyword>
<keyword evidence="1" id="KW-0812">Transmembrane</keyword>
<feature type="transmembrane region" description="Helical" evidence="1">
    <location>
        <begin position="158"/>
        <end position="179"/>
    </location>
</feature>
<dbReference type="AlphaFoldDB" id="A0A5N5X7Y5"/>
<feature type="transmembrane region" description="Helical" evidence="1">
    <location>
        <begin position="51"/>
        <end position="68"/>
    </location>
</feature>
<dbReference type="PANTHER" id="PTHR42109">
    <property type="entry name" value="UNPLACED GENOMIC SCAFFOLD UM_SCAF_CONTIG_1.265, WHOLE GENOME SHOTGUN SEQUENCE"/>
    <property type="match status" value="1"/>
</dbReference>
<evidence type="ECO:0000313" key="3">
    <source>
        <dbReference type="EMBL" id="KAB8076796.1"/>
    </source>
</evidence>
<dbReference type="Pfam" id="PF24800">
    <property type="entry name" value="DUF7702"/>
    <property type="match status" value="1"/>
</dbReference>
<feature type="transmembrane region" description="Helical" evidence="1">
    <location>
        <begin position="191"/>
        <end position="209"/>
    </location>
</feature>